<dbReference type="Gene3D" id="1.10.1760.20">
    <property type="match status" value="1"/>
</dbReference>
<keyword evidence="2 3" id="KW-0472">Membrane</keyword>
<dbReference type="InterPro" id="IPR003784">
    <property type="entry name" value="BioY"/>
</dbReference>
<feature type="transmembrane region" description="Helical" evidence="3">
    <location>
        <begin position="39"/>
        <end position="66"/>
    </location>
</feature>
<evidence type="ECO:0000256" key="1">
    <source>
        <dbReference type="ARBA" id="ARBA00010692"/>
    </source>
</evidence>
<comment type="caution">
    <text evidence="4">The sequence shown here is derived from an EMBL/GenBank/DDBJ whole genome shotgun (WGS) entry which is preliminary data.</text>
</comment>
<evidence type="ECO:0000256" key="2">
    <source>
        <dbReference type="PIRNR" id="PIRNR016661"/>
    </source>
</evidence>
<keyword evidence="3" id="KW-1133">Transmembrane helix</keyword>
<keyword evidence="2" id="KW-0813">Transport</keyword>
<comment type="subcellular location">
    <subcellularLocation>
        <location evidence="2">Cell membrane</location>
        <topology evidence="2">Multi-pass membrane protein</topology>
    </subcellularLocation>
</comment>
<dbReference type="GO" id="GO:0015225">
    <property type="term" value="F:biotin transmembrane transporter activity"/>
    <property type="evidence" value="ECO:0007669"/>
    <property type="project" value="UniProtKB-UniRule"/>
</dbReference>
<feature type="transmembrane region" description="Helical" evidence="3">
    <location>
        <begin position="6"/>
        <end position="27"/>
    </location>
</feature>
<feature type="transmembrane region" description="Helical" evidence="3">
    <location>
        <begin position="166"/>
        <end position="186"/>
    </location>
</feature>
<dbReference type="PIRSF" id="PIRSF016661">
    <property type="entry name" value="BioY"/>
    <property type="match status" value="1"/>
</dbReference>
<dbReference type="Proteomes" id="UP000711995">
    <property type="component" value="Unassembled WGS sequence"/>
</dbReference>
<dbReference type="RefSeq" id="WP_167700163.1">
    <property type="nucleotide sequence ID" value="NZ_CP118174.1"/>
</dbReference>
<comment type="similarity">
    <text evidence="1 2">Belongs to the BioY family.</text>
</comment>
<evidence type="ECO:0000256" key="3">
    <source>
        <dbReference type="SAM" id="Phobius"/>
    </source>
</evidence>
<dbReference type="AlphaFoldDB" id="A0A968GBY7"/>
<dbReference type="GO" id="GO:0005886">
    <property type="term" value="C:plasma membrane"/>
    <property type="evidence" value="ECO:0007669"/>
    <property type="project" value="UniProtKB-SubCell"/>
</dbReference>
<sequence length="201" mass="22098">MTLERIHRTASIALFVALITASSYITLPGLQIPFTAQSIFVMIAGLMLGSTLAASSVLIWLLLGIFGLPVFAQGGAGFAILLSPRGGYLIGYIFMAYLSGCCRYMTFPMRIPSIVKVGLRTIILLPAMLSVYLIALPWLRWQIGAVAITNEASEISWITWQRTLLIGFWPFVITDIIKTIIVAFTYESVLKGNNQKSQTES</sequence>
<dbReference type="PANTHER" id="PTHR34295:SF1">
    <property type="entry name" value="BIOTIN TRANSPORTER BIOY"/>
    <property type="match status" value="1"/>
</dbReference>
<dbReference type="EMBL" id="JAATLJ010000001">
    <property type="protein sequence ID" value="NIZ40571.1"/>
    <property type="molecule type" value="Genomic_DNA"/>
</dbReference>
<accession>A0A968GBY7</accession>
<reference evidence="4 5" key="1">
    <citation type="submission" date="2020-03" db="EMBL/GenBank/DDBJ databases">
        <title>Spirochaetal bacteria isolated from arthropods constitute a novel genus Entomospira genus novum within the order Spirochaetales.</title>
        <authorList>
            <person name="Grana-Miraglia L."/>
            <person name="Sikutova S."/>
            <person name="Fingerle V."/>
            <person name="Sing A."/>
            <person name="Castillo-Ramirez S."/>
            <person name="Margos G."/>
            <person name="Rudolf I."/>
        </authorList>
    </citation>
    <scope>NUCLEOTIDE SEQUENCE [LARGE SCALE GENOMIC DNA]</scope>
    <source>
        <strain evidence="4 5">BR193</strain>
    </source>
</reference>
<feature type="transmembrane region" description="Helical" evidence="3">
    <location>
        <begin position="86"/>
        <end position="105"/>
    </location>
</feature>
<proteinExistence type="inferred from homology"/>
<gene>
    <name evidence="4" type="ORF">HCT14_03465</name>
</gene>
<evidence type="ECO:0000313" key="4">
    <source>
        <dbReference type="EMBL" id="NIZ40571.1"/>
    </source>
</evidence>
<feature type="transmembrane region" description="Helical" evidence="3">
    <location>
        <begin position="117"/>
        <end position="139"/>
    </location>
</feature>
<protein>
    <recommendedName>
        <fullName evidence="2">Biotin transporter</fullName>
    </recommendedName>
</protein>
<organism evidence="4 5">
    <name type="scientific">Entomospira entomophila</name>
    <dbReference type="NCBI Taxonomy" id="2719988"/>
    <lineage>
        <taxon>Bacteria</taxon>
        <taxon>Pseudomonadati</taxon>
        <taxon>Spirochaetota</taxon>
        <taxon>Spirochaetia</taxon>
        <taxon>Spirochaetales</taxon>
        <taxon>Spirochaetaceae</taxon>
        <taxon>Entomospira</taxon>
    </lineage>
</organism>
<dbReference type="PANTHER" id="PTHR34295">
    <property type="entry name" value="BIOTIN TRANSPORTER BIOY"/>
    <property type="match status" value="1"/>
</dbReference>
<name>A0A968GBY7_9SPIO</name>
<evidence type="ECO:0000313" key="5">
    <source>
        <dbReference type="Proteomes" id="UP000711995"/>
    </source>
</evidence>
<dbReference type="Pfam" id="PF02632">
    <property type="entry name" value="BioY"/>
    <property type="match status" value="1"/>
</dbReference>
<keyword evidence="3" id="KW-0812">Transmembrane</keyword>
<keyword evidence="5" id="KW-1185">Reference proteome</keyword>
<keyword evidence="2" id="KW-1003">Cell membrane</keyword>